<dbReference type="GO" id="GO:0097192">
    <property type="term" value="P:extrinsic apoptotic signaling pathway in absence of ligand"/>
    <property type="evidence" value="ECO:0007669"/>
    <property type="project" value="TreeGrafter"/>
</dbReference>
<evidence type="ECO:0000256" key="3">
    <source>
        <dbReference type="ARBA" id="ARBA00015761"/>
    </source>
</evidence>
<dbReference type="GO" id="GO:0043066">
    <property type="term" value="P:negative regulation of apoptotic process"/>
    <property type="evidence" value="ECO:0007669"/>
    <property type="project" value="TreeGrafter"/>
</dbReference>
<evidence type="ECO:0000313" key="20">
    <source>
        <dbReference type="Proteomes" id="UP000264820"/>
    </source>
</evidence>
<evidence type="ECO:0000256" key="10">
    <source>
        <dbReference type="ARBA" id="ARBA00023157"/>
    </source>
</evidence>
<keyword evidence="9" id="KW-0564">Palmitate</keyword>
<dbReference type="SUPFAM" id="SSF57586">
    <property type="entry name" value="TNF receptor-like"/>
    <property type="match status" value="1"/>
</dbReference>
<evidence type="ECO:0000256" key="5">
    <source>
        <dbReference type="ARBA" id="ARBA00022703"/>
    </source>
</evidence>
<dbReference type="GO" id="GO:0032872">
    <property type="term" value="P:regulation of stress-activated MAPK cascade"/>
    <property type="evidence" value="ECO:0007669"/>
    <property type="project" value="TreeGrafter"/>
</dbReference>
<dbReference type="PRINTS" id="PR01680">
    <property type="entry name" value="TNFACTORR6"/>
</dbReference>
<comment type="caution">
    <text evidence="16">Lacks conserved residue(s) required for the propagation of feature annotation.</text>
</comment>
<feature type="domain" description="TNFR-Cys" evidence="18">
    <location>
        <begin position="36"/>
        <end position="79"/>
    </location>
</feature>
<dbReference type="GO" id="GO:0005516">
    <property type="term" value="F:calmodulin binding"/>
    <property type="evidence" value="ECO:0007669"/>
    <property type="project" value="UniProtKB-KW"/>
</dbReference>
<evidence type="ECO:0000256" key="1">
    <source>
        <dbReference type="ARBA" id="ARBA00004251"/>
    </source>
</evidence>
<dbReference type="GO" id="GO:0009897">
    <property type="term" value="C:external side of plasma membrane"/>
    <property type="evidence" value="ECO:0007669"/>
    <property type="project" value="TreeGrafter"/>
</dbReference>
<dbReference type="Pfam" id="PF00531">
    <property type="entry name" value="Death"/>
    <property type="match status" value="1"/>
</dbReference>
<keyword evidence="7" id="KW-0677">Repeat</keyword>
<dbReference type="OMA" id="RDTKCRC"/>
<feature type="repeat" description="TNFR-Cys" evidence="16">
    <location>
        <begin position="80"/>
        <end position="121"/>
    </location>
</feature>
<dbReference type="PROSITE" id="PS50050">
    <property type="entry name" value="TNFR_NGFR_2"/>
    <property type="match status" value="2"/>
</dbReference>
<evidence type="ECO:0000256" key="12">
    <source>
        <dbReference type="ARBA" id="ARBA00023288"/>
    </source>
</evidence>
<dbReference type="InterPro" id="IPR001368">
    <property type="entry name" value="TNFR/NGFR_Cys_rich_reg"/>
</dbReference>
<dbReference type="Gene3D" id="2.10.50.10">
    <property type="entry name" value="Tumor Necrosis Factor Receptor, subunit A, domain 2"/>
    <property type="match status" value="2"/>
</dbReference>
<evidence type="ECO:0000256" key="14">
    <source>
        <dbReference type="ARBA" id="ARBA00032338"/>
    </source>
</evidence>
<keyword evidence="4" id="KW-1003">Cell membrane</keyword>
<accession>A0A3Q3DXM3</accession>
<evidence type="ECO:0000256" key="11">
    <source>
        <dbReference type="ARBA" id="ARBA00023180"/>
    </source>
</evidence>
<evidence type="ECO:0000256" key="16">
    <source>
        <dbReference type="PROSITE-ProRule" id="PRU00206"/>
    </source>
</evidence>
<dbReference type="GO" id="GO:0006955">
    <property type="term" value="P:immune response"/>
    <property type="evidence" value="ECO:0007669"/>
    <property type="project" value="InterPro"/>
</dbReference>
<keyword evidence="8" id="KW-0112">Calmodulin-binding</keyword>
<dbReference type="GO" id="GO:0006924">
    <property type="term" value="P:activation-induced cell death of T cells"/>
    <property type="evidence" value="ECO:0007669"/>
    <property type="project" value="TreeGrafter"/>
</dbReference>
<keyword evidence="5" id="KW-0053">Apoptosis</keyword>
<evidence type="ECO:0000256" key="4">
    <source>
        <dbReference type="ARBA" id="ARBA00022475"/>
    </source>
</evidence>
<dbReference type="PANTHER" id="PTHR46874:SF1">
    <property type="entry name" value="TUMOR NECROSIS FACTOR RECEPTOR SUPERFAMILY MEMBER 6"/>
    <property type="match status" value="1"/>
</dbReference>
<reference evidence="19" key="2">
    <citation type="submission" date="2025-09" db="UniProtKB">
        <authorList>
            <consortium name="Ensembl"/>
        </authorList>
    </citation>
    <scope>IDENTIFICATION</scope>
</reference>
<evidence type="ECO:0000259" key="17">
    <source>
        <dbReference type="PROSITE" id="PS50017"/>
    </source>
</evidence>
<dbReference type="GO" id="GO:0045121">
    <property type="term" value="C:membrane raft"/>
    <property type="evidence" value="ECO:0007669"/>
    <property type="project" value="UniProtKB-SubCell"/>
</dbReference>
<dbReference type="Proteomes" id="UP000264820">
    <property type="component" value="Unplaced"/>
</dbReference>
<dbReference type="InterPro" id="IPR008063">
    <property type="entry name" value="Fas_rcpt"/>
</dbReference>
<dbReference type="Pfam" id="PF00020">
    <property type="entry name" value="TNFR_c6"/>
    <property type="match status" value="2"/>
</dbReference>
<dbReference type="GO" id="GO:0005031">
    <property type="term" value="F:tumor necrosis factor receptor activity"/>
    <property type="evidence" value="ECO:0007669"/>
    <property type="project" value="TreeGrafter"/>
</dbReference>
<dbReference type="PROSITE" id="PS50017">
    <property type="entry name" value="DEATH_DOMAIN"/>
    <property type="match status" value="1"/>
</dbReference>
<feature type="repeat" description="TNFR-Cys" evidence="16">
    <location>
        <begin position="36"/>
        <end position="79"/>
    </location>
</feature>
<keyword evidence="12" id="KW-0449">Lipoprotein</keyword>
<sequence length="265" mass="29540">DGLYQHDSITCCLCAIGQRLKKHCTAASPQDTQCELCEPGLYNSHPNQDSNCKRCTSCSHQNANLEVESACTRARDTKCRCKAHHYCISANDQDCKLCSSCTECGLEGVKVACTATNDTVCNDKLKVWYGLLTLSVLQSIHRLCHEPRPLSFLSSLTLVPYTDPSRHLPAIAKDLGWKTMVEVAMRSGMNPVRIDGCKIDNPHDSEERTLQLLRMWTQEQGMDAMKNLIQILHDIKQKGKAQKVKTTCCSLQGGEQQSLQQQLNP</sequence>
<evidence type="ECO:0000256" key="2">
    <source>
        <dbReference type="ARBA" id="ARBA00004285"/>
    </source>
</evidence>
<dbReference type="AlphaFoldDB" id="A0A3Q3DXM3"/>
<keyword evidence="10 16" id="KW-1015">Disulfide bond</keyword>
<comment type="subcellular location">
    <subcellularLocation>
        <location evidence="1">Cell membrane</location>
        <topology evidence="1">Single-pass type I membrane protein</topology>
    </subcellularLocation>
    <subcellularLocation>
        <location evidence="2">Membrane raft</location>
    </subcellularLocation>
</comment>
<evidence type="ECO:0000313" key="19">
    <source>
        <dbReference type="Ensembl" id="ENSHCOP00000023206.1"/>
    </source>
</evidence>
<evidence type="ECO:0000256" key="15">
    <source>
        <dbReference type="ARBA" id="ARBA00032502"/>
    </source>
</evidence>
<evidence type="ECO:0000256" key="9">
    <source>
        <dbReference type="ARBA" id="ARBA00023139"/>
    </source>
</evidence>
<dbReference type="SUPFAM" id="SSF47986">
    <property type="entry name" value="DEATH domain"/>
    <property type="match status" value="1"/>
</dbReference>
<feature type="domain" description="TNFR-Cys" evidence="18">
    <location>
        <begin position="80"/>
        <end position="121"/>
    </location>
</feature>
<dbReference type="GO" id="GO:0031265">
    <property type="term" value="C:CD95 death-inducing signaling complex"/>
    <property type="evidence" value="ECO:0007669"/>
    <property type="project" value="TreeGrafter"/>
</dbReference>
<dbReference type="STRING" id="109280.ENSHCOP00000023206"/>
<dbReference type="SMART" id="SM00208">
    <property type="entry name" value="TNFR"/>
    <property type="match status" value="3"/>
</dbReference>
<dbReference type="Ensembl" id="ENSHCOT00000015184.1">
    <property type="protein sequence ID" value="ENSHCOP00000023206.1"/>
    <property type="gene ID" value="ENSHCOG00000011521.1"/>
</dbReference>
<keyword evidence="20" id="KW-1185">Reference proteome</keyword>
<dbReference type="Gene3D" id="1.10.533.10">
    <property type="entry name" value="Death Domain, Fas"/>
    <property type="match status" value="1"/>
</dbReference>
<evidence type="ECO:0000259" key="18">
    <source>
        <dbReference type="PROSITE" id="PS50050"/>
    </source>
</evidence>
<reference evidence="19" key="1">
    <citation type="submission" date="2025-08" db="UniProtKB">
        <authorList>
            <consortium name="Ensembl"/>
        </authorList>
    </citation>
    <scope>IDENTIFICATION</scope>
</reference>
<dbReference type="InterPro" id="IPR011029">
    <property type="entry name" value="DEATH-like_dom_sf"/>
</dbReference>
<dbReference type="InterPro" id="IPR000488">
    <property type="entry name" value="Death_dom"/>
</dbReference>
<name>A0A3Q3DXM3_HIPCM</name>
<feature type="disulfide bond" evidence="16">
    <location>
        <begin position="37"/>
        <end position="52"/>
    </location>
</feature>
<evidence type="ECO:0000256" key="8">
    <source>
        <dbReference type="ARBA" id="ARBA00022860"/>
    </source>
</evidence>
<evidence type="ECO:0000256" key="13">
    <source>
        <dbReference type="ARBA" id="ARBA00030181"/>
    </source>
</evidence>
<evidence type="ECO:0000256" key="7">
    <source>
        <dbReference type="ARBA" id="ARBA00022737"/>
    </source>
</evidence>
<evidence type="ECO:0000256" key="6">
    <source>
        <dbReference type="ARBA" id="ARBA00022729"/>
    </source>
</evidence>
<organism evidence="19 20">
    <name type="scientific">Hippocampus comes</name>
    <name type="common">Tiger tail seahorse</name>
    <dbReference type="NCBI Taxonomy" id="109280"/>
    <lineage>
        <taxon>Eukaryota</taxon>
        <taxon>Metazoa</taxon>
        <taxon>Chordata</taxon>
        <taxon>Craniata</taxon>
        <taxon>Vertebrata</taxon>
        <taxon>Euteleostomi</taxon>
        <taxon>Actinopterygii</taxon>
        <taxon>Neopterygii</taxon>
        <taxon>Teleostei</taxon>
        <taxon>Neoteleostei</taxon>
        <taxon>Acanthomorphata</taxon>
        <taxon>Syngnathiaria</taxon>
        <taxon>Syngnathiformes</taxon>
        <taxon>Syngnathoidei</taxon>
        <taxon>Syngnathidae</taxon>
        <taxon>Hippocampus</taxon>
    </lineage>
</organism>
<proteinExistence type="predicted"/>
<dbReference type="GO" id="GO:0097527">
    <property type="term" value="P:necroptotic signaling pathway"/>
    <property type="evidence" value="ECO:0007669"/>
    <property type="project" value="TreeGrafter"/>
</dbReference>
<dbReference type="PANTHER" id="PTHR46874">
    <property type="entry name" value="TUMOR NECROSIS FACTOR RECEPTOR SUPERFAMILY MEMBER 6"/>
    <property type="match status" value="1"/>
</dbReference>
<dbReference type="GeneTree" id="ENSGT00950000183126"/>
<protein>
    <recommendedName>
        <fullName evidence="3">Tumor necrosis factor receptor superfamily member 6</fullName>
    </recommendedName>
    <alternativeName>
        <fullName evidence="14">Apo-1 antigen</fullName>
    </alternativeName>
    <alternativeName>
        <fullName evidence="15">Apoptosis-mediating surface antigen FAS</fullName>
    </alternativeName>
    <alternativeName>
        <fullName evidence="13">FASLG receptor</fullName>
    </alternativeName>
</protein>
<keyword evidence="11" id="KW-0325">Glycoprotein</keyword>
<keyword evidence="4" id="KW-0472">Membrane</keyword>
<feature type="domain" description="Death" evidence="17">
    <location>
        <begin position="182"/>
        <end position="248"/>
    </location>
</feature>
<keyword evidence="6" id="KW-0732">Signal</keyword>
<dbReference type="GO" id="GO:0097049">
    <property type="term" value="P:motor neuron apoptotic process"/>
    <property type="evidence" value="ECO:0007669"/>
    <property type="project" value="TreeGrafter"/>
</dbReference>